<comment type="caution">
    <text evidence="2">The sequence shown here is derived from an EMBL/GenBank/DDBJ whole genome shotgun (WGS) entry which is preliminary data.</text>
</comment>
<reference evidence="2" key="1">
    <citation type="submission" date="2021-03" db="EMBL/GenBank/DDBJ databases">
        <authorList>
            <person name="Tagirdzhanova G."/>
        </authorList>
    </citation>
    <scope>NUCLEOTIDE SEQUENCE</scope>
</reference>
<dbReference type="AlphaFoldDB" id="A0A8H3EE95"/>
<proteinExistence type="predicted"/>
<dbReference type="OrthoDB" id="4121058at2759"/>
<evidence type="ECO:0000313" key="3">
    <source>
        <dbReference type="Proteomes" id="UP000664203"/>
    </source>
</evidence>
<evidence type="ECO:0000256" key="1">
    <source>
        <dbReference type="SAM" id="MobiDB-lite"/>
    </source>
</evidence>
<accession>A0A8H3EE95</accession>
<dbReference type="EMBL" id="CAJPDR010000003">
    <property type="protein sequence ID" value="CAF9904035.1"/>
    <property type="molecule type" value="Genomic_DNA"/>
</dbReference>
<name>A0A8H3EE95_9LECA</name>
<dbReference type="Proteomes" id="UP000664203">
    <property type="component" value="Unassembled WGS sequence"/>
</dbReference>
<feature type="region of interest" description="Disordered" evidence="1">
    <location>
        <begin position="110"/>
        <end position="144"/>
    </location>
</feature>
<gene>
    <name evidence="2" type="ORF">ALECFALPRED_004812</name>
</gene>
<protein>
    <submittedName>
        <fullName evidence="2">Uncharacterized protein</fullName>
    </submittedName>
</protein>
<feature type="compositionally biased region" description="Basic and acidic residues" evidence="1">
    <location>
        <begin position="110"/>
        <end position="121"/>
    </location>
</feature>
<sequence length="317" mass="35870">MIKVSPSREGPFTYESSFWLDIRKNRERRATPARIKAAIDGKVGHRKRGRGDERETWYIGQLLHYDLGPAKTTKVAARQRLVEATKVGKLKVPQPILDVEKRLKEDYLKRSKIEQGSRTDQKQLPTDVTSRTKGLGTGYSNEENEDQGIEDWVGFRAHTTEMKDYMCEAERWRKEHEAEKQAKTAKINEPLEPLEGTWKIDTTDIMNRSLSRHTLIFHRDGTQLWGAFDFDQIAGIILVDPAPSKSSSAPLPCFWRGRDTGTGEMSWLESECSGEVAFLGSGKIMGCLDLSGDVELTGTLDAKIKEPARTVKGMERE</sequence>
<feature type="compositionally biased region" description="Polar residues" evidence="1">
    <location>
        <begin position="122"/>
        <end position="132"/>
    </location>
</feature>
<evidence type="ECO:0000313" key="2">
    <source>
        <dbReference type="EMBL" id="CAF9904035.1"/>
    </source>
</evidence>
<organism evidence="2 3">
    <name type="scientific">Alectoria fallacina</name>
    <dbReference type="NCBI Taxonomy" id="1903189"/>
    <lineage>
        <taxon>Eukaryota</taxon>
        <taxon>Fungi</taxon>
        <taxon>Dikarya</taxon>
        <taxon>Ascomycota</taxon>
        <taxon>Pezizomycotina</taxon>
        <taxon>Lecanoromycetes</taxon>
        <taxon>OSLEUM clade</taxon>
        <taxon>Lecanoromycetidae</taxon>
        <taxon>Lecanorales</taxon>
        <taxon>Lecanorineae</taxon>
        <taxon>Parmeliaceae</taxon>
        <taxon>Alectoria</taxon>
    </lineage>
</organism>
<keyword evidence="3" id="KW-1185">Reference proteome</keyword>